<evidence type="ECO:0000313" key="6">
    <source>
        <dbReference type="EMBL" id="KAJ4964863.1"/>
    </source>
</evidence>
<dbReference type="EMBL" id="JAMYWD010000007">
    <property type="protein sequence ID" value="KAJ4964863.1"/>
    <property type="molecule type" value="Genomic_DNA"/>
</dbReference>
<evidence type="ECO:0000256" key="3">
    <source>
        <dbReference type="ARBA" id="ARBA00022833"/>
    </source>
</evidence>
<dbReference type="PANTHER" id="PTHR42647:SF10">
    <property type="entry name" value="F2G19.2"/>
    <property type="match status" value="1"/>
</dbReference>
<keyword evidence="7" id="KW-1185">Reference proteome</keyword>
<evidence type="ECO:0000256" key="2">
    <source>
        <dbReference type="ARBA" id="ARBA00022771"/>
    </source>
</evidence>
<dbReference type="GO" id="GO:0008270">
    <property type="term" value="F:zinc ion binding"/>
    <property type="evidence" value="ECO:0007669"/>
    <property type="project" value="UniProtKB-KW"/>
</dbReference>
<protein>
    <recommendedName>
        <fullName evidence="8">BOI-related E3 ubiquitin-protein ligase 2</fullName>
    </recommendedName>
</protein>
<proteinExistence type="predicted"/>
<keyword evidence="4" id="KW-0175">Coiled coil</keyword>
<feature type="region of interest" description="Disordered" evidence="5">
    <location>
        <begin position="67"/>
        <end position="91"/>
    </location>
</feature>
<dbReference type="AlphaFoldDB" id="A0A9Q0K735"/>
<name>A0A9Q0K735_9MAGN</name>
<reference evidence="6" key="1">
    <citation type="journal article" date="2023" name="Plant J.">
        <title>The genome of the king protea, Protea cynaroides.</title>
        <authorList>
            <person name="Chang J."/>
            <person name="Duong T.A."/>
            <person name="Schoeman C."/>
            <person name="Ma X."/>
            <person name="Roodt D."/>
            <person name="Barker N."/>
            <person name="Li Z."/>
            <person name="Van de Peer Y."/>
            <person name="Mizrachi E."/>
        </authorList>
    </citation>
    <scope>NUCLEOTIDE SEQUENCE</scope>
    <source>
        <tissue evidence="6">Young leaves</tissue>
    </source>
</reference>
<accession>A0A9Q0K735</accession>
<keyword evidence="1" id="KW-0479">Metal-binding</keyword>
<evidence type="ECO:0008006" key="8">
    <source>
        <dbReference type="Google" id="ProtNLM"/>
    </source>
</evidence>
<keyword evidence="3" id="KW-0862">Zinc</keyword>
<comment type="caution">
    <text evidence="6">The sequence shown here is derived from an EMBL/GenBank/DDBJ whole genome shotgun (WGS) entry which is preliminary data.</text>
</comment>
<dbReference type="GO" id="GO:0004842">
    <property type="term" value="F:ubiquitin-protein transferase activity"/>
    <property type="evidence" value="ECO:0007669"/>
    <property type="project" value="TreeGrafter"/>
</dbReference>
<evidence type="ECO:0000256" key="1">
    <source>
        <dbReference type="ARBA" id="ARBA00022723"/>
    </source>
</evidence>
<organism evidence="6 7">
    <name type="scientific">Protea cynaroides</name>
    <dbReference type="NCBI Taxonomy" id="273540"/>
    <lineage>
        <taxon>Eukaryota</taxon>
        <taxon>Viridiplantae</taxon>
        <taxon>Streptophyta</taxon>
        <taxon>Embryophyta</taxon>
        <taxon>Tracheophyta</taxon>
        <taxon>Spermatophyta</taxon>
        <taxon>Magnoliopsida</taxon>
        <taxon>Proteales</taxon>
        <taxon>Proteaceae</taxon>
        <taxon>Protea</taxon>
    </lineage>
</organism>
<evidence type="ECO:0000256" key="5">
    <source>
        <dbReference type="SAM" id="MobiDB-lite"/>
    </source>
</evidence>
<dbReference type="Proteomes" id="UP001141806">
    <property type="component" value="Unassembled WGS sequence"/>
</dbReference>
<evidence type="ECO:0000256" key="4">
    <source>
        <dbReference type="SAM" id="Coils"/>
    </source>
</evidence>
<feature type="compositionally biased region" description="Low complexity" evidence="5">
    <location>
        <begin position="67"/>
        <end position="87"/>
    </location>
</feature>
<feature type="coiled-coil region" evidence="4">
    <location>
        <begin position="254"/>
        <end position="295"/>
    </location>
</feature>
<keyword evidence="2" id="KW-0863">Zinc-finger</keyword>
<dbReference type="PANTHER" id="PTHR42647">
    <property type="entry name" value="SBP (S-RIBONUCLEASE BINDING PROTEIN) FAMILY PROTEIN"/>
    <property type="match status" value="1"/>
</dbReference>
<sequence>MGSTRCHLGMTREYNYCQEVRIRRQLREPNPLFYLIPMREGVPGSSPPDVSKLSDLGPIFKARGISAPPSSSPMAMPQQHQLLQQQHHQSKSFRNLLPVDGQMSTPIAFFNPANFADQSLPQYIPPFHVVGFAPVPVPATDCGGSDLKWNNGSDPKKKKLKEQDFLENNSQISSVDFLQTRSVSTGLGLSLDDRRMASSGDSPCFSLLDDEIDKELQRQDAELDRFVKLQGGQMRQAILEKIQANQLQTLSFAEEKILQKVREKEAEVEDINRKNMELEERMKQLSVEAGAWQQRAKYNEQMITTLKFNLQQVFAQSRDSKEGCGDSEIDDTASCCNGGAIDFNLVSKENKDLKELMTCRIVRVSLTSVPCVITQSFSAWRFICNEMTWISYVTPDKFSSLPHAEAEGNRPL</sequence>
<evidence type="ECO:0000313" key="7">
    <source>
        <dbReference type="Proteomes" id="UP001141806"/>
    </source>
</evidence>
<dbReference type="OrthoDB" id="1711136at2759"/>
<gene>
    <name evidence="6" type="ORF">NE237_016712</name>
</gene>